<dbReference type="EMBL" id="JACHMX010000001">
    <property type="protein sequence ID" value="MBB5851510.1"/>
    <property type="molecule type" value="Genomic_DNA"/>
</dbReference>
<accession>A0A841AYA0</accession>
<dbReference type="Gene3D" id="1.10.3290.10">
    <property type="entry name" value="Fido-like domain"/>
    <property type="match status" value="1"/>
</dbReference>
<dbReference type="RefSeq" id="WP_184893295.1">
    <property type="nucleotide sequence ID" value="NZ_JACHMX010000001.1"/>
</dbReference>
<comment type="catalytic activity">
    <reaction evidence="7">
        <text>L-tyrosyl-[protein] + ATP = O-(5'-adenylyl)-L-tyrosyl-[protein] + diphosphate</text>
        <dbReference type="Rhea" id="RHEA:54288"/>
        <dbReference type="Rhea" id="RHEA-COMP:10136"/>
        <dbReference type="Rhea" id="RHEA-COMP:13846"/>
        <dbReference type="ChEBI" id="CHEBI:30616"/>
        <dbReference type="ChEBI" id="CHEBI:33019"/>
        <dbReference type="ChEBI" id="CHEBI:46858"/>
        <dbReference type="ChEBI" id="CHEBI:83624"/>
        <dbReference type="EC" id="2.7.7.108"/>
    </reaction>
</comment>
<evidence type="ECO:0000256" key="6">
    <source>
        <dbReference type="ARBA" id="ARBA00047939"/>
    </source>
</evidence>
<dbReference type="EC" id="2.7.7.108" evidence="5"/>
<dbReference type="Proteomes" id="UP000580861">
    <property type="component" value="Unassembled WGS sequence"/>
</dbReference>
<comment type="caution">
    <text evidence="9">The sequence shown here is derived from an EMBL/GenBank/DDBJ whole genome shotgun (WGS) entry which is preliminary data.</text>
</comment>
<keyword evidence="4" id="KW-0067">ATP-binding</keyword>
<evidence type="ECO:0000256" key="4">
    <source>
        <dbReference type="ARBA" id="ARBA00022840"/>
    </source>
</evidence>
<protein>
    <recommendedName>
        <fullName evidence="5">protein adenylyltransferase</fullName>
        <ecNumber evidence="5">2.7.7.108</ecNumber>
    </recommendedName>
</protein>
<gene>
    <name evidence="9" type="ORF">HDA45_001597</name>
</gene>
<evidence type="ECO:0000256" key="3">
    <source>
        <dbReference type="ARBA" id="ARBA00022741"/>
    </source>
</evidence>
<keyword evidence="2" id="KW-0548">Nucleotidyltransferase</keyword>
<name>A0A841AYA0_9PSEU</name>
<dbReference type="Pfam" id="PF02661">
    <property type="entry name" value="Fic"/>
    <property type="match status" value="1"/>
</dbReference>
<feature type="domain" description="Fido" evidence="8">
    <location>
        <begin position="49"/>
        <end position="191"/>
    </location>
</feature>
<evidence type="ECO:0000313" key="9">
    <source>
        <dbReference type="EMBL" id="MBB5851510.1"/>
    </source>
</evidence>
<evidence type="ECO:0000259" key="8">
    <source>
        <dbReference type="PROSITE" id="PS51459"/>
    </source>
</evidence>
<keyword evidence="3" id="KW-0547">Nucleotide-binding</keyword>
<keyword evidence="10" id="KW-1185">Reference proteome</keyword>
<evidence type="ECO:0000256" key="5">
    <source>
        <dbReference type="ARBA" id="ARBA00034531"/>
    </source>
</evidence>
<sequence>MSDPYSIPGGKCLRNKLDIEDSEVFKQVEARIVSIRDVELARQSLPGEYTLEHLQSFHHALFKDVYDWAGKTRTVDISKGTSKFCTWRFVDEQTSAVLGKLETDGWLLGLNRDKFLERLAWYYSELNAMHPFREGNGRTLRAFLRQLSAAAGWRLDWSALNKEDNNAASSHSLQTTQTTELVKVLAPVIVRM</sequence>
<dbReference type="PANTHER" id="PTHR39560">
    <property type="entry name" value="PROTEIN ADENYLYLTRANSFERASE FIC-RELATED"/>
    <property type="match status" value="1"/>
</dbReference>
<evidence type="ECO:0000256" key="7">
    <source>
        <dbReference type="ARBA" id="ARBA00048696"/>
    </source>
</evidence>
<comment type="catalytic activity">
    <reaction evidence="6">
        <text>L-threonyl-[protein] + ATP = 3-O-(5'-adenylyl)-L-threonyl-[protein] + diphosphate</text>
        <dbReference type="Rhea" id="RHEA:54292"/>
        <dbReference type="Rhea" id="RHEA-COMP:11060"/>
        <dbReference type="Rhea" id="RHEA-COMP:13847"/>
        <dbReference type="ChEBI" id="CHEBI:30013"/>
        <dbReference type="ChEBI" id="CHEBI:30616"/>
        <dbReference type="ChEBI" id="CHEBI:33019"/>
        <dbReference type="ChEBI" id="CHEBI:138113"/>
        <dbReference type="EC" id="2.7.7.108"/>
    </reaction>
</comment>
<dbReference type="InterPro" id="IPR003812">
    <property type="entry name" value="Fido"/>
</dbReference>
<dbReference type="PROSITE" id="PS51459">
    <property type="entry name" value="FIDO"/>
    <property type="match status" value="1"/>
</dbReference>
<keyword evidence="1" id="KW-0808">Transferase</keyword>
<dbReference type="GO" id="GO:0070733">
    <property type="term" value="F:AMPylase activity"/>
    <property type="evidence" value="ECO:0007669"/>
    <property type="project" value="UniProtKB-EC"/>
</dbReference>
<dbReference type="AlphaFoldDB" id="A0A841AYA0"/>
<dbReference type="GO" id="GO:0051302">
    <property type="term" value="P:regulation of cell division"/>
    <property type="evidence" value="ECO:0007669"/>
    <property type="project" value="TreeGrafter"/>
</dbReference>
<dbReference type="GO" id="GO:0005524">
    <property type="term" value="F:ATP binding"/>
    <property type="evidence" value="ECO:0007669"/>
    <property type="project" value="UniProtKB-KW"/>
</dbReference>
<dbReference type="InterPro" id="IPR036597">
    <property type="entry name" value="Fido-like_dom_sf"/>
</dbReference>
<dbReference type="PANTHER" id="PTHR39560:SF1">
    <property type="entry name" value="PROTEIN ADENYLYLTRANSFERASE FIC-RELATED"/>
    <property type="match status" value="1"/>
</dbReference>
<dbReference type="SUPFAM" id="SSF140931">
    <property type="entry name" value="Fic-like"/>
    <property type="match status" value="1"/>
</dbReference>
<evidence type="ECO:0000256" key="2">
    <source>
        <dbReference type="ARBA" id="ARBA00022695"/>
    </source>
</evidence>
<reference evidence="9 10" key="1">
    <citation type="submission" date="2020-08" db="EMBL/GenBank/DDBJ databases">
        <title>Sequencing the genomes of 1000 actinobacteria strains.</title>
        <authorList>
            <person name="Klenk H.-P."/>
        </authorList>
    </citation>
    <scope>NUCLEOTIDE SEQUENCE [LARGE SCALE GENOMIC DNA]</scope>
    <source>
        <strain evidence="9 10">DSM 45272</strain>
    </source>
</reference>
<evidence type="ECO:0000256" key="1">
    <source>
        <dbReference type="ARBA" id="ARBA00022679"/>
    </source>
</evidence>
<organism evidence="9 10">
    <name type="scientific">Amycolatopsis umgeniensis</name>
    <dbReference type="NCBI Taxonomy" id="336628"/>
    <lineage>
        <taxon>Bacteria</taxon>
        <taxon>Bacillati</taxon>
        <taxon>Actinomycetota</taxon>
        <taxon>Actinomycetes</taxon>
        <taxon>Pseudonocardiales</taxon>
        <taxon>Pseudonocardiaceae</taxon>
        <taxon>Amycolatopsis</taxon>
    </lineage>
</organism>
<evidence type="ECO:0000313" key="10">
    <source>
        <dbReference type="Proteomes" id="UP000580861"/>
    </source>
</evidence>
<proteinExistence type="predicted"/>